<dbReference type="OrthoDB" id="3682124at2"/>
<accession>A0A5C4W5D7</accession>
<keyword evidence="2" id="KW-1185">Reference proteome</keyword>
<sequence length="162" mass="18123">MGLDAYVPCRCFQNGLTKPAPFELELDVESGHPDLRDHGNSSLWEAYNSWEATACEHEGFDYDGDWMQNWSGVRRFGDIVTTRARTICPNLVGEWAYVGNGGHVPLDVCVVMAAEAEELERVLREDSAWIASEDSGWVLDLIARLRRLLRAAVVAGTALHWC</sequence>
<dbReference type="EMBL" id="VDMP01000019">
    <property type="protein sequence ID" value="TNM43283.1"/>
    <property type="molecule type" value="Genomic_DNA"/>
</dbReference>
<evidence type="ECO:0000313" key="1">
    <source>
        <dbReference type="EMBL" id="TNM43283.1"/>
    </source>
</evidence>
<dbReference type="Proteomes" id="UP000313231">
    <property type="component" value="Unassembled WGS sequence"/>
</dbReference>
<evidence type="ECO:0000313" key="2">
    <source>
        <dbReference type="Proteomes" id="UP000313231"/>
    </source>
</evidence>
<proteinExistence type="predicted"/>
<protein>
    <submittedName>
        <fullName evidence="1">Uncharacterized protein</fullName>
    </submittedName>
</protein>
<comment type="caution">
    <text evidence="1">The sequence shown here is derived from an EMBL/GenBank/DDBJ whole genome shotgun (WGS) entry which is preliminary data.</text>
</comment>
<dbReference type="RefSeq" id="WP_139621986.1">
    <property type="nucleotide sequence ID" value="NZ_VDMP01000019.1"/>
</dbReference>
<reference evidence="1 2" key="1">
    <citation type="journal article" date="2016" name="Int. J. Syst. Evol. Microbiol.">
        <title>Nocardioides albidus sp. nov., an actinobacterium isolated from garden soil.</title>
        <authorList>
            <person name="Singh H."/>
            <person name="Du J."/>
            <person name="Trinh H."/>
            <person name="Won K."/>
            <person name="Yang J.E."/>
            <person name="Yin C."/>
            <person name="Kook M."/>
            <person name="Yi T.H."/>
        </authorList>
    </citation>
    <scope>NUCLEOTIDE SEQUENCE [LARGE SCALE GENOMIC DNA]</scope>
    <source>
        <strain evidence="1 2">CCTCC AB 2015297</strain>
    </source>
</reference>
<name>A0A5C4W5D7_9ACTN</name>
<gene>
    <name evidence="1" type="ORF">FHP29_06195</name>
</gene>
<organism evidence="1 2">
    <name type="scientific">Nocardioides albidus</name>
    <dbReference type="NCBI Taxonomy" id="1517589"/>
    <lineage>
        <taxon>Bacteria</taxon>
        <taxon>Bacillati</taxon>
        <taxon>Actinomycetota</taxon>
        <taxon>Actinomycetes</taxon>
        <taxon>Propionibacteriales</taxon>
        <taxon>Nocardioidaceae</taxon>
        <taxon>Nocardioides</taxon>
    </lineage>
</organism>
<dbReference type="AlphaFoldDB" id="A0A5C4W5D7"/>